<evidence type="ECO:0000256" key="1">
    <source>
        <dbReference type="SAM" id="MobiDB-lite"/>
    </source>
</evidence>
<dbReference type="AlphaFoldDB" id="L5KKD9"/>
<feature type="compositionally biased region" description="Pro residues" evidence="1">
    <location>
        <begin position="96"/>
        <end position="105"/>
    </location>
</feature>
<keyword evidence="3" id="KW-1185">Reference proteome</keyword>
<organism evidence="2 3">
    <name type="scientific">Pteropus alecto</name>
    <name type="common">Black flying fox</name>
    <dbReference type="NCBI Taxonomy" id="9402"/>
    <lineage>
        <taxon>Eukaryota</taxon>
        <taxon>Metazoa</taxon>
        <taxon>Chordata</taxon>
        <taxon>Craniata</taxon>
        <taxon>Vertebrata</taxon>
        <taxon>Euteleostomi</taxon>
        <taxon>Mammalia</taxon>
        <taxon>Eutheria</taxon>
        <taxon>Laurasiatheria</taxon>
        <taxon>Chiroptera</taxon>
        <taxon>Yinpterochiroptera</taxon>
        <taxon>Pteropodoidea</taxon>
        <taxon>Pteropodidae</taxon>
        <taxon>Pteropodinae</taxon>
        <taxon>Pteropus</taxon>
    </lineage>
</organism>
<gene>
    <name evidence="2" type="ORF">PAL_GLEAN10011934</name>
</gene>
<protein>
    <submittedName>
        <fullName evidence="2">Uncharacterized protein</fullName>
    </submittedName>
</protein>
<evidence type="ECO:0000313" key="2">
    <source>
        <dbReference type="EMBL" id="ELK10998.1"/>
    </source>
</evidence>
<sequence length="147" mass="15377">MGKLWESQTLGRAQLCVGSGSVLNQKNKSGLGTRANVSLRTELSAQVCLARPASPSVRPHLMTLRPAQVGQLEERMGLCRTAALPEPAPARGSWPHPSPAPPVFPVPKLRHSAHAHSPGAGIQSSAPPPAHPGSVAAPLHLRERPSG</sequence>
<name>L5KKD9_PTEAL</name>
<dbReference type="EMBL" id="KB030715">
    <property type="protein sequence ID" value="ELK10998.1"/>
    <property type="molecule type" value="Genomic_DNA"/>
</dbReference>
<dbReference type="InParanoid" id="L5KKD9"/>
<evidence type="ECO:0000313" key="3">
    <source>
        <dbReference type="Proteomes" id="UP000010552"/>
    </source>
</evidence>
<dbReference type="Proteomes" id="UP000010552">
    <property type="component" value="Unassembled WGS sequence"/>
</dbReference>
<accession>L5KKD9</accession>
<reference evidence="3" key="1">
    <citation type="journal article" date="2013" name="Science">
        <title>Comparative analysis of bat genomes provides insight into the evolution of flight and immunity.</title>
        <authorList>
            <person name="Zhang G."/>
            <person name="Cowled C."/>
            <person name="Shi Z."/>
            <person name="Huang Z."/>
            <person name="Bishop-Lilly K.A."/>
            <person name="Fang X."/>
            <person name="Wynne J.W."/>
            <person name="Xiong Z."/>
            <person name="Baker M.L."/>
            <person name="Zhao W."/>
            <person name="Tachedjian M."/>
            <person name="Zhu Y."/>
            <person name="Zhou P."/>
            <person name="Jiang X."/>
            <person name="Ng J."/>
            <person name="Yang L."/>
            <person name="Wu L."/>
            <person name="Xiao J."/>
            <person name="Feng Y."/>
            <person name="Chen Y."/>
            <person name="Sun X."/>
            <person name="Zhang Y."/>
            <person name="Marsh G.A."/>
            <person name="Crameri G."/>
            <person name="Broder C.C."/>
            <person name="Frey K.G."/>
            <person name="Wang L.F."/>
            <person name="Wang J."/>
        </authorList>
    </citation>
    <scope>NUCLEOTIDE SEQUENCE [LARGE SCALE GENOMIC DNA]</scope>
</reference>
<proteinExistence type="predicted"/>
<feature type="region of interest" description="Disordered" evidence="1">
    <location>
        <begin position="85"/>
        <end position="147"/>
    </location>
</feature>